<keyword evidence="2" id="KW-0479">Metal-binding</keyword>
<protein>
    <recommendedName>
        <fullName evidence="2">Exosome complex component Csl4</fullName>
    </recommendedName>
</protein>
<comment type="similarity">
    <text evidence="2">Belongs to the CSL4 family.</text>
</comment>
<dbReference type="NCBIfam" id="NF034126">
    <property type="entry name" value="PRK09521.1"/>
    <property type="match status" value="1"/>
</dbReference>
<dbReference type="GO" id="GO:0003676">
    <property type="term" value="F:nucleic acid binding"/>
    <property type="evidence" value="ECO:0007669"/>
    <property type="project" value="InterPro"/>
</dbReference>
<evidence type="ECO:0000313" key="5">
    <source>
        <dbReference type="Proteomes" id="UP000240322"/>
    </source>
</evidence>
<dbReference type="GO" id="GO:0006401">
    <property type="term" value="P:RNA catabolic process"/>
    <property type="evidence" value="ECO:0007669"/>
    <property type="project" value="UniProtKB-UniRule"/>
</dbReference>
<accession>A0A2R6B1Z3</accession>
<dbReference type="GO" id="GO:0006396">
    <property type="term" value="P:RNA processing"/>
    <property type="evidence" value="ECO:0007669"/>
    <property type="project" value="InterPro"/>
</dbReference>
<organism evidence="4 5">
    <name type="scientific">Candidatus Marsarchaeota G2 archaeon OSP_D</name>
    <dbReference type="NCBI Taxonomy" id="1978157"/>
    <lineage>
        <taxon>Archaea</taxon>
        <taxon>Candidatus Marsarchaeota</taxon>
        <taxon>Candidatus Marsarchaeota group 2</taxon>
    </lineage>
</organism>
<comment type="caution">
    <text evidence="4">The sequence shown here is derived from an EMBL/GenBank/DDBJ whole genome shotgun (WGS) entry which is preliminary data.</text>
</comment>
<dbReference type="Gene3D" id="2.40.50.100">
    <property type="match status" value="1"/>
</dbReference>
<dbReference type="SUPFAM" id="SSF50249">
    <property type="entry name" value="Nucleic acid-binding proteins"/>
    <property type="match status" value="1"/>
</dbReference>
<dbReference type="HAMAP" id="MF_00975">
    <property type="entry name" value="Exosome_Csl4"/>
    <property type="match status" value="1"/>
</dbReference>
<feature type="binding site" evidence="2">
    <location>
        <position position="163"/>
    </location>
    <ligand>
        <name>Zn(2+)</name>
        <dbReference type="ChEBI" id="CHEBI:29105"/>
    </ligand>
</feature>
<keyword evidence="2" id="KW-0963">Cytoplasm</keyword>
<dbReference type="Gene3D" id="2.40.50.140">
    <property type="entry name" value="Nucleic acid-binding proteins"/>
    <property type="match status" value="1"/>
</dbReference>
<dbReference type="InterPro" id="IPR039771">
    <property type="entry name" value="Csl4"/>
</dbReference>
<dbReference type="Proteomes" id="UP000240322">
    <property type="component" value="Unassembled WGS sequence"/>
</dbReference>
<dbReference type="InterPro" id="IPR003029">
    <property type="entry name" value="S1_domain"/>
</dbReference>
<name>A0A2R6B1Z3_9ARCH</name>
<dbReference type="Gene3D" id="2.20.70.10">
    <property type="match status" value="1"/>
</dbReference>
<feature type="binding site" evidence="2">
    <location>
        <position position="166"/>
    </location>
    <ligand>
        <name>Zn(2+)</name>
        <dbReference type="ChEBI" id="CHEBI:29105"/>
    </ligand>
</feature>
<dbReference type="PROSITE" id="PS50126">
    <property type="entry name" value="S1"/>
    <property type="match status" value="1"/>
</dbReference>
<dbReference type="PANTHER" id="PTHR12686:SF8">
    <property type="entry name" value="EXOSOME COMPLEX COMPONENT CSL4"/>
    <property type="match status" value="1"/>
</dbReference>
<keyword evidence="2" id="KW-0862">Zinc</keyword>
<sequence length="200" mass="21669">MSEIVLPGDAVGVVEEYLGEGFVYEHNGVLRAATVGFVHRDTSKHLLKVVRSGRTPNVPTKGDVVYGVVSDAKPKMVVVDIVSMDKKVFQPPFTALLPISMISTERVESADSLYTESDIVIAKVESTSSPFILSTKGSEFGVILARCRNCGSMLESDTKILICPNCGAKDRRKLSSNYILKRHGGVSKSGESFGNNRKDS</sequence>
<dbReference type="AlphaFoldDB" id="A0A2R6B1Z3"/>
<evidence type="ECO:0000256" key="1">
    <source>
        <dbReference type="ARBA" id="ARBA00022835"/>
    </source>
</evidence>
<comment type="function">
    <text evidence="2">Non-catalytic component of the exosome, which is a complex involved in RNA degradation. Increases the RNA binding and the efficiency of RNA degradation. Helpful for the interaction of the exosome with A-poor RNAs.</text>
</comment>
<dbReference type="EMBL" id="NEXE01000001">
    <property type="protein sequence ID" value="PSN92626.1"/>
    <property type="molecule type" value="Genomic_DNA"/>
</dbReference>
<dbReference type="GO" id="GO:0008270">
    <property type="term" value="F:zinc ion binding"/>
    <property type="evidence" value="ECO:0007669"/>
    <property type="project" value="UniProtKB-UniRule"/>
</dbReference>
<gene>
    <name evidence="2" type="primary">csl4</name>
    <name evidence="4" type="ORF">B9Q03_00090</name>
</gene>
<dbReference type="InterPro" id="IPR030850">
    <property type="entry name" value="Exosome_Csl4_arc"/>
</dbReference>
<feature type="binding site" evidence="2">
    <location>
        <position position="150"/>
    </location>
    <ligand>
        <name>Zn(2+)</name>
        <dbReference type="ChEBI" id="CHEBI:29105"/>
    </ligand>
</feature>
<feature type="binding site" evidence="2">
    <location>
        <position position="147"/>
    </location>
    <ligand>
        <name>Zn(2+)</name>
        <dbReference type="ChEBI" id="CHEBI:29105"/>
    </ligand>
</feature>
<feature type="domain" description="S1 motif" evidence="3">
    <location>
        <begin position="62"/>
        <end position="136"/>
    </location>
</feature>
<reference evidence="4 5" key="1">
    <citation type="submission" date="2017-04" db="EMBL/GenBank/DDBJ databases">
        <title>Novel microbial lineages endemic to geothermal iron-oxide mats fill important gaps in the evolutionary history of Archaea.</title>
        <authorList>
            <person name="Jay Z.J."/>
            <person name="Beam J.P."/>
            <person name="Dlakic M."/>
            <person name="Rusch D.B."/>
            <person name="Kozubal M.A."/>
            <person name="Inskeep W.P."/>
        </authorList>
    </citation>
    <scope>NUCLEOTIDE SEQUENCE [LARGE SCALE GENOMIC DNA]</scope>
    <source>
        <strain evidence="4">OSP_D</strain>
    </source>
</reference>
<proteinExistence type="inferred from homology"/>
<dbReference type="SUPFAM" id="SSF110324">
    <property type="entry name" value="Ribosomal L27 protein-like"/>
    <property type="match status" value="1"/>
</dbReference>
<dbReference type="InterPro" id="IPR012340">
    <property type="entry name" value="NA-bd_OB-fold"/>
</dbReference>
<dbReference type="SMART" id="SM00316">
    <property type="entry name" value="S1"/>
    <property type="match status" value="1"/>
</dbReference>
<keyword evidence="1 2" id="KW-0271">Exosome</keyword>
<dbReference type="GO" id="GO:0000178">
    <property type="term" value="C:exosome (RNase complex)"/>
    <property type="evidence" value="ECO:0007669"/>
    <property type="project" value="UniProtKB-KW"/>
</dbReference>
<evidence type="ECO:0000313" key="4">
    <source>
        <dbReference type="EMBL" id="PSN92626.1"/>
    </source>
</evidence>
<dbReference type="PANTHER" id="PTHR12686">
    <property type="entry name" value="3'-5' EXORIBONUCLEASE CSL4-RELATED"/>
    <property type="match status" value="1"/>
</dbReference>
<evidence type="ECO:0000259" key="3">
    <source>
        <dbReference type="PROSITE" id="PS50126"/>
    </source>
</evidence>
<dbReference type="GO" id="GO:0005737">
    <property type="term" value="C:cytoplasm"/>
    <property type="evidence" value="ECO:0007669"/>
    <property type="project" value="UniProtKB-SubCell"/>
</dbReference>
<comment type="subcellular location">
    <subcellularLocation>
        <location evidence="2">Cytoplasm</location>
    </subcellularLocation>
</comment>
<evidence type="ECO:0000256" key="2">
    <source>
        <dbReference type="HAMAP-Rule" id="MF_00975"/>
    </source>
</evidence>
<comment type="subunit">
    <text evidence="2">Component of the archaeal exosome complex. Forms a trimer of Rrp4 and/or Csl4 subunits. The trimer associates with an hexameric ring-like arrangement composed of 3 Rrp41-Rrp42 heterodimers. Interacts with DnaG.</text>
</comment>